<keyword evidence="7 14" id="KW-0418">Kinase</keyword>
<gene>
    <name evidence="14" type="ordered locus">Clocel_2724</name>
</gene>
<feature type="domain" description="HAMP" evidence="13">
    <location>
        <begin position="342"/>
        <end position="394"/>
    </location>
</feature>
<dbReference type="Pfam" id="PF06580">
    <property type="entry name" value="His_kinase"/>
    <property type="match status" value="1"/>
</dbReference>
<dbReference type="KEGG" id="ccb:Clocel_2724"/>
<dbReference type="GO" id="GO:0005886">
    <property type="term" value="C:plasma membrane"/>
    <property type="evidence" value="ECO:0007669"/>
    <property type="project" value="UniProtKB-SubCell"/>
</dbReference>
<evidence type="ECO:0000256" key="6">
    <source>
        <dbReference type="ARBA" id="ARBA00022741"/>
    </source>
</evidence>
<evidence type="ECO:0000256" key="10">
    <source>
        <dbReference type="ARBA" id="ARBA00023012"/>
    </source>
</evidence>
<dbReference type="Proteomes" id="UP000002730">
    <property type="component" value="Chromosome"/>
</dbReference>
<proteinExistence type="predicted"/>
<keyword evidence="4" id="KW-0808">Transferase</keyword>
<evidence type="ECO:0000313" key="14">
    <source>
        <dbReference type="EMBL" id="ADL52421.1"/>
    </source>
</evidence>
<keyword evidence="15" id="KW-1185">Reference proteome</keyword>
<dbReference type="GO" id="GO:0000155">
    <property type="term" value="F:phosphorelay sensor kinase activity"/>
    <property type="evidence" value="ECO:0007669"/>
    <property type="project" value="InterPro"/>
</dbReference>
<reference evidence="14 15" key="1">
    <citation type="submission" date="2010-08" db="EMBL/GenBank/DDBJ databases">
        <title>Complete sequence of Clostridium cellulovorans 743B.</title>
        <authorList>
            <consortium name="US DOE Joint Genome Institute"/>
            <person name="Lucas S."/>
            <person name="Copeland A."/>
            <person name="Lapidus A."/>
            <person name="Cheng J.-F."/>
            <person name="Bruce D."/>
            <person name="Goodwin L."/>
            <person name="Pitluck S."/>
            <person name="Chertkov O."/>
            <person name="Detter J.C."/>
            <person name="Han C."/>
            <person name="Tapia R."/>
            <person name="Land M."/>
            <person name="Hauser L."/>
            <person name="Chang Y.-J."/>
            <person name="Jeffries C."/>
            <person name="Kyrpides N."/>
            <person name="Ivanova N."/>
            <person name="Mikhailova N."/>
            <person name="Hemme C.L."/>
            <person name="Woyke T."/>
        </authorList>
    </citation>
    <scope>NUCLEOTIDE SEQUENCE [LARGE SCALE GENOMIC DNA]</scope>
    <source>
        <strain evidence="15">ATCC 35296 / DSM 3052 / OCM 3 / 743B</strain>
    </source>
</reference>
<keyword evidence="3" id="KW-0597">Phosphoprotein</keyword>
<dbReference type="HOGENOM" id="CLU_020473_6_0_9"/>
<keyword evidence="10" id="KW-0902">Two-component regulatory system</keyword>
<dbReference type="InterPro" id="IPR050640">
    <property type="entry name" value="Bact_2-comp_sensor_kinase"/>
</dbReference>
<protein>
    <submittedName>
        <fullName evidence="14">Integral membrane sensor signal transduction histidine kinase</fullName>
    </submittedName>
</protein>
<dbReference type="InterPro" id="IPR003660">
    <property type="entry name" value="HAMP_dom"/>
</dbReference>
<keyword evidence="8" id="KW-0067">ATP-binding</keyword>
<evidence type="ECO:0000256" key="8">
    <source>
        <dbReference type="ARBA" id="ARBA00022840"/>
    </source>
</evidence>
<keyword evidence="2" id="KW-1003">Cell membrane</keyword>
<dbReference type="InterPro" id="IPR003594">
    <property type="entry name" value="HATPase_dom"/>
</dbReference>
<evidence type="ECO:0000256" key="9">
    <source>
        <dbReference type="ARBA" id="ARBA00022989"/>
    </source>
</evidence>
<keyword evidence="9 12" id="KW-1133">Transmembrane helix</keyword>
<dbReference type="PROSITE" id="PS50885">
    <property type="entry name" value="HAMP"/>
    <property type="match status" value="1"/>
</dbReference>
<evidence type="ECO:0000256" key="4">
    <source>
        <dbReference type="ARBA" id="ARBA00022679"/>
    </source>
</evidence>
<dbReference type="SMART" id="SM00304">
    <property type="entry name" value="HAMP"/>
    <property type="match status" value="1"/>
</dbReference>
<dbReference type="GO" id="GO:0005524">
    <property type="term" value="F:ATP binding"/>
    <property type="evidence" value="ECO:0007669"/>
    <property type="project" value="UniProtKB-KW"/>
</dbReference>
<dbReference type="RefSeq" id="WP_010076611.1">
    <property type="nucleotide sequence ID" value="NC_014393.1"/>
</dbReference>
<evidence type="ECO:0000256" key="1">
    <source>
        <dbReference type="ARBA" id="ARBA00004651"/>
    </source>
</evidence>
<dbReference type="Pfam" id="PF02518">
    <property type="entry name" value="HATPase_c"/>
    <property type="match status" value="1"/>
</dbReference>
<dbReference type="EMBL" id="CP002160">
    <property type="protein sequence ID" value="ADL52421.1"/>
    <property type="molecule type" value="Genomic_DNA"/>
</dbReference>
<dbReference type="InterPro" id="IPR010559">
    <property type="entry name" value="Sig_transdc_His_kin_internal"/>
</dbReference>
<dbReference type="Gene3D" id="3.30.565.10">
    <property type="entry name" value="Histidine kinase-like ATPase, C-terminal domain"/>
    <property type="match status" value="1"/>
</dbReference>
<dbReference type="SUPFAM" id="SSF55874">
    <property type="entry name" value="ATPase domain of HSP90 chaperone/DNA topoisomerase II/histidine kinase"/>
    <property type="match status" value="1"/>
</dbReference>
<dbReference type="CDD" id="cd06225">
    <property type="entry name" value="HAMP"/>
    <property type="match status" value="1"/>
</dbReference>
<feature type="transmembrane region" description="Helical" evidence="12">
    <location>
        <begin position="21"/>
        <end position="45"/>
    </location>
</feature>
<evidence type="ECO:0000259" key="13">
    <source>
        <dbReference type="PROSITE" id="PS50885"/>
    </source>
</evidence>
<comment type="subcellular location">
    <subcellularLocation>
        <location evidence="1">Cell membrane</location>
        <topology evidence="1">Multi-pass membrane protein</topology>
    </subcellularLocation>
</comment>
<name>D9SRJ2_CLOC7</name>
<sequence>MNKYSESFIKPLRKVLINRSLMKKLLVSYITIIAIPIMVFFAYTFKSLEANAKKDVLNKHNYELNVEYDTIEKNIYIMRSMINTIVNNKDVLNYIDSAKDIDVKELINFNDTIYKQVTNLQNSNPNIKEINIFTNNVQANEIWPLIYREDRIYKNDWYKKTLDKNGAAYWNINKYDDDIEINSIANQQFGNLVVSFYKELKSPSNKHLGIIRINMLSKDFFPNMFNVDNLNSGQIFLFNIENLELNTNENNSFLNNFNFDREQFKEFIKDKLKDSKGAIDYKQGSEKYTLLYRESSIPGNYLLCVIPLNNITQGIEDSRRVLLFESLLLLILLSIIIYFLTKAILKRLYLILNSVKQVRTGNLAVDIPVYGSDEIGILAYNFREMMKTIDRLIQESIQKELIGKETELKALKSQIDAHFLFNTLENIRAMALIEENYLVADSLVSLGDMMRYNIRWDNDFVSLHEELNHIRKYVSLMTLRYEYHINLHINIDDKFLSLQILKLIIQPLVENAIKHGLSEKLRDEDGNIDIFIESDETYLYLNVMDDGKGMDSNDIEVLREYIDGNINKKFGLGIKNVNDRVKLFYGEASGVQIESEKGSYTKFIIKLYK</sequence>
<organism evidence="14 15">
    <name type="scientific">Clostridium cellulovorans (strain ATCC 35296 / DSM 3052 / OCM 3 / 743B)</name>
    <dbReference type="NCBI Taxonomy" id="573061"/>
    <lineage>
        <taxon>Bacteria</taxon>
        <taxon>Bacillati</taxon>
        <taxon>Bacillota</taxon>
        <taxon>Clostridia</taxon>
        <taxon>Eubacteriales</taxon>
        <taxon>Clostridiaceae</taxon>
        <taxon>Clostridium</taxon>
    </lineage>
</organism>
<keyword evidence="11 12" id="KW-0472">Membrane</keyword>
<evidence type="ECO:0000256" key="5">
    <source>
        <dbReference type="ARBA" id="ARBA00022692"/>
    </source>
</evidence>
<keyword evidence="6" id="KW-0547">Nucleotide-binding</keyword>
<evidence type="ECO:0000256" key="12">
    <source>
        <dbReference type="SAM" id="Phobius"/>
    </source>
</evidence>
<keyword evidence="5 12" id="KW-0812">Transmembrane</keyword>
<dbReference type="Gene3D" id="6.10.340.10">
    <property type="match status" value="1"/>
</dbReference>
<dbReference type="PANTHER" id="PTHR34220">
    <property type="entry name" value="SENSOR HISTIDINE KINASE YPDA"/>
    <property type="match status" value="1"/>
</dbReference>
<evidence type="ECO:0000256" key="2">
    <source>
        <dbReference type="ARBA" id="ARBA00022475"/>
    </source>
</evidence>
<dbReference type="eggNOG" id="COG2972">
    <property type="taxonomic scope" value="Bacteria"/>
</dbReference>
<evidence type="ECO:0000256" key="7">
    <source>
        <dbReference type="ARBA" id="ARBA00022777"/>
    </source>
</evidence>
<evidence type="ECO:0000256" key="3">
    <source>
        <dbReference type="ARBA" id="ARBA00022553"/>
    </source>
</evidence>
<dbReference type="OrthoDB" id="9809348at2"/>
<feature type="transmembrane region" description="Helical" evidence="12">
    <location>
        <begin position="321"/>
        <end position="340"/>
    </location>
</feature>
<dbReference type="AlphaFoldDB" id="D9SRJ2"/>
<dbReference type="SUPFAM" id="SSF158472">
    <property type="entry name" value="HAMP domain-like"/>
    <property type="match status" value="1"/>
</dbReference>
<dbReference type="InterPro" id="IPR036890">
    <property type="entry name" value="HATPase_C_sf"/>
</dbReference>
<dbReference type="PANTHER" id="PTHR34220:SF11">
    <property type="entry name" value="SENSOR PROTEIN KINASE HPTS"/>
    <property type="match status" value="1"/>
</dbReference>
<evidence type="ECO:0000256" key="11">
    <source>
        <dbReference type="ARBA" id="ARBA00023136"/>
    </source>
</evidence>
<evidence type="ECO:0000313" key="15">
    <source>
        <dbReference type="Proteomes" id="UP000002730"/>
    </source>
</evidence>
<dbReference type="STRING" id="573061.Clocel_2724"/>
<accession>D9SRJ2</accession>
<dbReference type="Pfam" id="PF00672">
    <property type="entry name" value="HAMP"/>
    <property type="match status" value="1"/>
</dbReference>